<dbReference type="Gene3D" id="3.40.1620.10">
    <property type="entry name" value="YefM-like domain"/>
    <property type="match status" value="1"/>
</dbReference>
<dbReference type="STRING" id="1798381.A2721_01250"/>
<evidence type="ECO:0008006" key="3">
    <source>
        <dbReference type="Google" id="ProtNLM"/>
    </source>
</evidence>
<reference evidence="1 2" key="1">
    <citation type="journal article" date="2016" name="Nat. Commun.">
        <title>Thousands of microbial genomes shed light on interconnected biogeochemical processes in an aquifer system.</title>
        <authorList>
            <person name="Anantharaman K."/>
            <person name="Brown C.T."/>
            <person name="Hug L.A."/>
            <person name="Sharon I."/>
            <person name="Castelle C.J."/>
            <person name="Probst A.J."/>
            <person name="Thomas B.C."/>
            <person name="Singh A."/>
            <person name="Wilkins M.J."/>
            <person name="Karaoz U."/>
            <person name="Brodie E.L."/>
            <person name="Williams K.H."/>
            <person name="Hubbard S.S."/>
            <person name="Banfield J.F."/>
        </authorList>
    </citation>
    <scope>NUCLEOTIDE SEQUENCE [LARGE SCALE GENOMIC DNA]</scope>
</reference>
<protein>
    <recommendedName>
        <fullName evidence="3">Antitoxin</fullName>
    </recommendedName>
</protein>
<organism evidence="1 2">
    <name type="scientific">Candidatus Gottesmanbacteria bacterium RIFCSPHIGHO2_01_FULL_47_48</name>
    <dbReference type="NCBI Taxonomy" id="1798381"/>
    <lineage>
        <taxon>Bacteria</taxon>
        <taxon>Candidatus Gottesmaniibacteriota</taxon>
    </lineage>
</organism>
<accession>A0A1F6A513</accession>
<dbReference type="Proteomes" id="UP000177871">
    <property type="component" value="Unassembled WGS sequence"/>
</dbReference>
<proteinExistence type="predicted"/>
<evidence type="ECO:0000313" key="1">
    <source>
        <dbReference type="EMBL" id="OGG19781.1"/>
    </source>
</evidence>
<dbReference type="EMBL" id="MFJK01000003">
    <property type="protein sequence ID" value="OGG19781.1"/>
    <property type="molecule type" value="Genomic_DNA"/>
</dbReference>
<evidence type="ECO:0000313" key="2">
    <source>
        <dbReference type="Proteomes" id="UP000177871"/>
    </source>
</evidence>
<name>A0A1F6A513_9BACT</name>
<gene>
    <name evidence="1" type="ORF">A2721_01250</name>
</gene>
<sequence>MTWTVSISDLRNNLSDYIDKVKAGDDLVVKDEKKDEEVAVVRAAKKKFNPVAYRAMLDRVSGTISAKNHPEWATIAKTEKWLRKIRKASDRRIHVPS</sequence>
<comment type="caution">
    <text evidence="1">The sequence shown here is derived from an EMBL/GenBank/DDBJ whole genome shotgun (WGS) entry which is preliminary data.</text>
</comment>
<dbReference type="AlphaFoldDB" id="A0A1F6A513"/>
<dbReference type="NCBIfam" id="TIGR01552">
    <property type="entry name" value="phd_fam"/>
    <property type="match status" value="1"/>
</dbReference>